<dbReference type="EMBL" id="MN740473">
    <property type="protein sequence ID" value="QHU28635.1"/>
    <property type="molecule type" value="Genomic_DNA"/>
</dbReference>
<reference evidence="1" key="1">
    <citation type="journal article" date="2020" name="Nature">
        <title>Giant virus diversity and host interactions through global metagenomics.</title>
        <authorList>
            <person name="Schulz F."/>
            <person name="Roux S."/>
            <person name="Paez-Espino D."/>
            <person name="Jungbluth S."/>
            <person name="Walsh D.A."/>
            <person name="Denef V.J."/>
            <person name="McMahon K.D."/>
            <person name="Konstantinidis K.T."/>
            <person name="Eloe-Fadrosh E.A."/>
            <person name="Kyrpides N.C."/>
            <person name="Woyke T."/>
        </authorList>
    </citation>
    <scope>NUCLEOTIDE SEQUENCE</scope>
    <source>
        <strain evidence="1">GVMAG-M-3300027770-73</strain>
    </source>
</reference>
<accession>A0A6C0LF65</accession>
<proteinExistence type="predicted"/>
<name>A0A6C0LF65_9ZZZZ</name>
<organism evidence="1">
    <name type="scientific">viral metagenome</name>
    <dbReference type="NCBI Taxonomy" id="1070528"/>
    <lineage>
        <taxon>unclassified sequences</taxon>
        <taxon>metagenomes</taxon>
        <taxon>organismal metagenomes</taxon>
    </lineage>
</organism>
<evidence type="ECO:0000313" key="1">
    <source>
        <dbReference type="EMBL" id="QHU28635.1"/>
    </source>
</evidence>
<dbReference type="AlphaFoldDB" id="A0A6C0LF65"/>
<protein>
    <submittedName>
        <fullName evidence="1">Uncharacterized protein</fullName>
    </submittedName>
</protein>
<sequence>MSCCYKYSSNSPYLVSISSNNNLRCFAIPPTISGVRTASDFISFQRYTSSICNKGGPCPRCFGDYPNQSNSSSYTTALKANIIYPKKFRTCNCINAGQSKV</sequence>